<protein>
    <submittedName>
        <fullName evidence="2">Uncharacterized protein</fullName>
    </submittedName>
</protein>
<feature type="compositionally biased region" description="Basic and acidic residues" evidence="1">
    <location>
        <begin position="232"/>
        <end position="245"/>
    </location>
</feature>
<dbReference type="Proteomes" id="UP000675781">
    <property type="component" value="Unassembled WGS sequence"/>
</dbReference>
<comment type="caution">
    <text evidence="2">The sequence shown here is derived from an EMBL/GenBank/DDBJ whole genome shotgun (WGS) entry which is preliminary data.</text>
</comment>
<name>A0A941ET30_9ACTN</name>
<reference evidence="2" key="1">
    <citation type="submission" date="2021-04" db="EMBL/GenBank/DDBJ databases">
        <title>Genome based classification of Actinospica acidithermotolerans sp. nov., an actinobacterium isolated from an Indonesian hot spring.</title>
        <authorList>
            <person name="Kusuma A.B."/>
            <person name="Putra K.E."/>
            <person name="Nafisah S."/>
            <person name="Loh J."/>
            <person name="Nouioui I."/>
            <person name="Goodfellow M."/>
        </authorList>
    </citation>
    <scope>NUCLEOTIDE SEQUENCE</scope>
    <source>
        <strain evidence="2">CSCA 57</strain>
    </source>
</reference>
<sequence>MTSVNRNDGAHRGKAHRWSRRDTGPYPAPEPDPVHPQARPATATAVSHEMRPRETAAAEPAASPARASVTPTKHDRHSALAADHGTPAVLKHRVVALSVVPGDEPLRLCTEDAEYPLIPLQAQVWARAGRLTVVTQDGSEHRMTLLGPDEGAGLHLGDHWPVGEPDSKAKRAAHAAAHDVGNVVTFPAWLNRTTRRSGERNAAMHALVKRLRQASPDTRVYYGQTVGFDQGTEDKDRPYDHRGIIGHEGYPTEL</sequence>
<keyword evidence="3" id="KW-1185">Reference proteome</keyword>
<feature type="region of interest" description="Disordered" evidence="1">
    <location>
        <begin position="229"/>
        <end position="254"/>
    </location>
</feature>
<feature type="compositionally biased region" description="Low complexity" evidence="1">
    <location>
        <begin position="57"/>
        <end position="67"/>
    </location>
</feature>
<organism evidence="2 3">
    <name type="scientific">Actinospica durhamensis</name>
    <dbReference type="NCBI Taxonomy" id="1508375"/>
    <lineage>
        <taxon>Bacteria</taxon>
        <taxon>Bacillati</taxon>
        <taxon>Actinomycetota</taxon>
        <taxon>Actinomycetes</taxon>
        <taxon>Catenulisporales</taxon>
        <taxon>Actinospicaceae</taxon>
        <taxon>Actinospica</taxon>
    </lineage>
</organism>
<accession>A0A941ET30</accession>
<evidence type="ECO:0000313" key="2">
    <source>
        <dbReference type="EMBL" id="MBR7835968.1"/>
    </source>
</evidence>
<dbReference type="AlphaFoldDB" id="A0A941ET30"/>
<feature type="region of interest" description="Disordered" evidence="1">
    <location>
        <begin position="1"/>
        <end position="77"/>
    </location>
</feature>
<evidence type="ECO:0000256" key="1">
    <source>
        <dbReference type="SAM" id="MobiDB-lite"/>
    </source>
</evidence>
<gene>
    <name evidence="2" type="ORF">KDL01_22020</name>
</gene>
<dbReference type="EMBL" id="JAGSOG010000118">
    <property type="protein sequence ID" value="MBR7835968.1"/>
    <property type="molecule type" value="Genomic_DNA"/>
</dbReference>
<proteinExistence type="predicted"/>
<evidence type="ECO:0000313" key="3">
    <source>
        <dbReference type="Proteomes" id="UP000675781"/>
    </source>
</evidence>
<dbReference type="RefSeq" id="WP_212530457.1">
    <property type="nucleotide sequence ID" value="NZ_JAGSOG010000118.1"/>
</dbReference>